<proteinExistence type="predicted"/>
<protein>
    <submittedName>
        <fullName evidence="1">Uncharacterized protein</fullName>
    </submittedName>
</protein>
<dbReference type="EMBL" id="CCKQ01010084">
    <property type="protein sequence ID" value="CDW81591.1"/>
    <property type="molecule type" value="Genomic_DNA"/>
</dbReference>
<evidence type="ECO:0000313" key="1">
    <source>
        <dbReference type="EMBL" id="CDW81591.1"/>
    </source>
</evidence>
<dbReference type="AlphaFoldDB" id="A0A078AI27"/>
<evidence type="ECO:0000313" key="2">
    <source>
        <dbReference type="Proteomes" id="UP000039865"/>
    </source>
</evidence>
<sequence>MPSTTPIHPATIILQRTAPLSIKQFSSIAFQFSALIFSNAVQSIKSPEHTRPDSQRRNMLAKLNINNAKMTITMAKNQMKWRKLQLQNKLMHPQTRAVRQRIKISNSTLFFSFFDDADVARFYLKRHLIINVTAQTRKKNQHRSEKHSNPPLSIALKAHEALLFHY</sequence>
<dbReference type="InParanoid" id="A0A078AI27"/>
<dbReference type="Proteomes" id="UP000039865">
    <property type="component" value="Unassembled WGS sequence"/>
</dbReference>
<organism evidence="1 2">
    <name type="scientific">Stylonychia lemnae</name>
    <name type="common">Ciliate</name>
    <dbReference type="NCBI Taxonomy" id="5949"/>
    <lineage>
        <taxon>Eukaryota</taxon>
        <taxon>Sar</taxon>
        <taxon>Alveolata</taxon>
        <taxon>Ciliophora</taxon>
        <taxon>Intramacronucleata</taxon>
        <taxon>Spirotrichea</taxon>
        <taxon>Stichotrichia</taxon>
        <taxon>Sporadotrichida</taxon>
        <taxon>Oxytrichidae</taxon>
        <taxon>Stylonychinae</taxon>
        <taxon>Stylonychia</taxon>
    </lineage>
</organism>
<accession>A0A078AI27</accession>
<gene>
    <name evidence="1" type="primary">Contig14999.g15986</name>
    <name evidence="1" type="ORF">STYLEM_10612</name>
</gene>
<reference evidence="1 2" key="1">
    <citation type="submission" date="2014-06" db="EMBL/GenBank/DDBJ databases">
        <authorList>
            <person name="Swart Estienne"/>
        </authorList>
    </citation>
    <scope>NUCLEOTIDE SEQUENCE [LARGE SCALE GENOMIC DNA]</scope>
    <source>
        <strain evidence="1 2">130c</strain>
    </source>
</reference>
<name>A0A078AI27_STYLE</name>
<keyword evidence="2" id="KW-1185">Reference proteome</keyword>